<reference evidence="1" key="1">
    <citation type="submission" date="2020-10" db="EMBL/GenBank/DDBJ databases">
        <authorList>
            <person name="Castelo-Branco R."/>
            <person name="Eusebio N."/>
            <person name="Adriana R."/>
            <person name="Vieira A."/>
            <person name="Brugerolle De Fraissinette N."/>
            <person name="Rezende De Castro R."/>
            <person name="Schneider M.P."/>
            <person name="Vasconcelos V."/>
            <person name="Leao P.N."/>
        </authorList>
    </citation>
    <scope>NUCLEOTIDE SEQUENCE</scope>
    <source>
        <strain evidence="1">LEGE 06105</strain>
    </source>
</reference>
<evidence type="ECO:0000313" key="1">
    <source>
        <dbReference type="EMBL" id="MBE9211164.1"/>
    </source>
</evidence>
<name>A0A8J7F2J6_9CYAN</name>
<accession>A0A8J7F2J6</accession>
<organism evidence="1 2">
    <name type="scientific">Plectonema cf. radiosum LEGE 06105</name>
    <dbReference type="NCBI Taxonomy" id="945769"/>
    <lineage>
        <taxon>Bacteria</taxon>
        <taxon>Bacillati</taxon>
        <taxon>Cyanobacteriota</taxon>
        <taxon>Cyanophyceae</taxon>
        <taxon>Oscillatoriophycideae</taxon>
        <taxon>Oscillatoriales</taxon>
        <taxon>Microcoleaceae</taxon>
        <taxon>Plectonema</taxon>
    </lineage>
</organism>
<comment type="caution">
    <text evidence="1">The sequence shown here is derived from an EMBL/GenBank/DDBJ whole genome shotgun (WGS) entry which is preliminary data.</text>
</comment>
<dbReference type="EMBL" id="JADEWL010000001">
    <property type="protein sequence ID" value="MBE9211164.1"/>
    <property type="molecule type" value="Genomic_DNA"/>
</dbReference>
<evidence type="ECO:0000313" key="2">
    <source>
        <dbReference type="Proteomes" id="UP000620559"/>
    </source>
</evidence>
<protein>
    <submittedName>
        <fullName evidence="1">Uncharacterized protein</fullName>
    </submittedName>
</protein>
<proteinExistence type="predicted"/>
<dbReference type="Proteomes" id="UP000620559">
    <property type="component" value="Unassembled WGS sequence"/>
</dbReference>
<sequence>MLHSQIKWVMAVALTSAVFGSNIQSVKAQTSVNNEFEITYDALTVIAPIENQPGFFTANIAGTSQDNSPFGLTKFESNAFGKLVSQETVTDENGNISEVQKLEFNANPDILGLANPPQSIIDRRIELGIPNPEENSDIYFGDSGNKLFGQAADQATLNLFPPGSPDFPGTIRGGGIITITGGTGIFENASGEITFEQSDRLPEDPTAPALGKATLKFTVQTPQQVPESANGFGLAMGIVGTSLIVRQNRRQARFKQ</sequence>
<dbReference type="AlphaFoldDB" id="A0A8J7F2J6"/>
<gene>
    <name evidence="1" type="ORF">IQ247_00270</name>
</gene>
<dbReference type="RefSeq" id="WP_193915563.1">
    <property type="nucleotide sequence ID" value="NZ_JADEWL010000001.1"/>
</dbReference>
<keyword evidence="2" id="KW-1185">Reference proteome</keyword>